<name>A0ABS2EW24_9BACE</name>
<dbReference type="RefSeq" id="WP_204475934.1">
    <property type="nucleotide sequence ID" value="NZ_JACJJW010000021.1"/>
</dbReference>
<keyword evidence="2" id="KW-1185">Reference proteome</keyword>
<dbReference type="EMBL" id="JACJJW010000021">
    <property type="protein sequence ID" value="MBM6758758.1"/>
    <property type="molecule type" value="Genomic_DNA"/>
</dbReference>
<protein>
    <submittedName>
        <fullName evidence="1">Uncharacterized protein</fullName>
    </submittedName>
</protein>
<reference evidence="1 2" key="1">
    <citation type="journal article" date="2021" name="Sci. Rep.">
        <title>The distribution of antibiotic resistance genes in chicken gut microbiota commensals.</title>
        <authorList>
            <person name="Juricova H."/>
            <person name="Matiasovicova J."/>
            <person name="Kubasova T."/>
            <person name="Cejkova D."/>
            <person name="Rychlik I."/>
        </authorList>
    </citation>
    <scope>NUCLEOTIDE SEQUENCE [LARGE SCALE GENOMIC DNA]</scope>
    <source>
        <strain evidence="1 2">An801</strain>
    </source>
</reference>
<evidence type="ECO:0000313" key="2">
    <source>
        <dbReference type="Proteomes" id="UP000703295"/>
    </source>
</evidence>
<dbReference type="Proteomes" id="UP000703295">
    <property type="component" value="Unassembled WGS sequence"/>
</dbReference>
<sequence length="95" mass="10185">MDCLAEILQLTVGAYEPENATLPFGLAKITVPVEGFTYMPGEQPAIKTLGGNATECADPKEVVVSPATHNVGRHCIYTGGQYDSFLYVPEIPAKK</sequence>
<gene>
    <name evidence="1" type="ORF">H6A31_08730</name>
</gene>
<evidence type="ECO:0000313" key="1">
    <source>
        <dbReference type="EMBL" id="MBM6758758.1"/>
    </source>
</evidence>
<comment type="caution">
    <text evidence="1">The sequence shown here is derived from an EMBL/GenBank/DDBJ whole genome shotgun (WGS) entry which is preliminary data.</text>
</comment>
<organism evidence="1 2">
    <name type="scientific">Bacteroides mediterraneensis</name>
    <dbReference type="NCBI Taxonomy" id="1841856"/>
    <lineage>
        <taxon>Bacteria</taxon>
        <taxon>Pseudomonadati</taxon>
        <taxon>Bacteroidota</taxon>
        <taxon>Bacteroidia</taxon>
        <taxon>Bacteroidales</taxon>
        <taxon>Bacteroidaceae</taxon>
        <taxon>Bacteroides</taxon>
    </lineage>
</organism>
<accession>A0ABS2EW24</accession>
<proteinExistence type="predicted"/>